<sequence>MAIDDVRYGAKALTVGCNSTDSNCCMSNSGDCSFRYRLDEQQAFCSGKKLCISPVRVSQDAIKNTNCDTSIFGTLTQFIYMDYYCIPSECFAHLSTFNKNCYS</sequence>
<dbReference type="Proteomes" id="UP001634394">
    <property type="component" value="Unassembled WGS sequence"/>
</dbReference>
<accession>A0ABD3X9Q9</accession>
<proteinExistence type="predicted"/>
<name>A0ABD3X9Q9_SINWO</name>
<protein>
    <submittedName>
        <fullName evidence="1">Uncharacterized protein</fullName>
    </submittedName>
</protein>
<comment type="caution">
    <text evidence="1">The sequence shown here is derived from an EMBL/GenBank/DDBJ whole genome shotgun (WGS) entry which is preliminary data.</text>
</comment>
<dbReference type="EMBL" id="JBJQND010000003">
    <property type="protein sequence ID" value="KAL3882183.1"/>
    <property type="molecule type" value="Genomic_DNA"/>
</dbReference>
<evidence type="ECO:0000313" key="2">
    <source>
        <dbReference type="Proteomes" id="UP001634394"/>
    </source>
</evidence>
<reference evidence="1 2" key="1">
    <citation type="submission" date="2024-11" db="EMBL/GenBank/DDBJ databases">
        <title>Chromosome-level genome assembly of the freshwater bivalve Anodonta woodiana.</title>
        <authorList>
            <person name="Chen X."/>
        </authorList>
    </citation>
    <scope>NUCLEOTIDE SEQUENCE [LARGE SCALE GENOMIC DNA]</scope>
    <source>
        <strain evidence="1">MN2024</strain>
        <tissue evidence="1">Gills</tissue>
    </source>
</reference>
<gene>
    <name evidence="1" type="ORF">ACJMK2_028551</name>
</gene>
<keyword evidence="2" id="KW-1185">Reference proteome</keyword>
<dbReference type="AlphaFoldDB" id="A0ABD3X9Q9"/>
<organism evidence="1 2">
    <name type="scientific">Sinanodonta woodiana</name>
    <name type="common">Chinese pond mussel</name>
    <name type="synonym">Anodonta woodiana</name>
    <dbReference type="NCBI Taxonomy" id="1069815"/>
    <lineage>
        <taxon>Eukaryota</taxon>
        <taxon>Metazoa</taxon>
        <taxon>Spiralia</taxon>
        <taxon>Lophotrochozoa</taxon>
        <taxon>Mollusca</taxon>
        <taxon>Bivalvia</taxon>
        <taxon>Autobranchia</taxon>
        <taxon>Heteroconchia</taxon>
        <taxon>Palaeoheterodonta</taxon>
        <taxon>Unionida</taxon>
        <taxon>Unionoidea</taxon>
        <taxon>Unionidae</taxon>
        <taxon>Unioninae</taxon>
        <taxon>Sinanodonta</taxon>
    </lineage>
</organism>
<evidence type="ECO:0000313" key="1">
    <source>
        <dbReference type="EMBL" id="KAL3882183.1"/>
    </source>
</evidence>